<name>K2GCG1_9BACI</name>
<sequence length="186" mass="22456">MITKEQEFYSETERLVLRPLESWDYERWLEGFRGTLPQQYKHDNPKMDVDGWTQEKFNDVVSRHKQLAEQDEGYILSVFRKSDLSHIGMVGLWTLMRREFQWGFLEYRLHNHYWKNGYGKESVSEGLNFAFKNLDFHRMEAHINLDNKPSVQLAERVGLTYECTRKKFINESEGWTDNHIYYMNSK</sequence>
<protein>
    <submittedName>
        <fullName evidence="2">GNAT family N-acetyltransferase</fullName>
    </submittedName>
    <submittedName>
        <fullName evidence="3">N-acetyltransferase GCN5</fullName>
    </submittedName>
</protein>
<dbReference type="EMBL" id="CP011361">
    <property type="protein sequence ID" value="AKG04468.1"/>
    <property type="molecule type" value="Genomic_DNA"/>
</dbReference>
<evidence type="ECO:0000313" key="5">
    <source>
        <dbReference type="Proteomes" id="UP000092654"/>
    </source>
</evidence>
<gene>
    <name evidence="2" type="ORF">AAV35_006485</name>
    <name evidence="3" type="ORF">MJ3_01907</name>
</gene>
<dbReference type="Gene3D" id="3.40.630.30">
    <property type="match status" value="1"/>
</dbReference>
<dbReference type="Proteomes" id="UP000011746">
    <property type="component" value="Unassembled WGS sequence"/>
</dbReference>
<keyword evidence="3" id="KW-0808">Transferase</keyword>
<dbReference type="InterPro" id="IPR000182">
    <property type="entry name" value="GNAT_dom"/>
</dbReference>
<accession>K2GCG1</accession>
<reference evidence="3 4" key="1">
    <citation type="journal article" date="2012" name="J. Bacteriol.">
        <title>Draft Genome Sequence of Salimicrobium sp. Strain MJ3, Isolated from Myulchi-Jeot, Korean Fermented Seafood.</title>
        <authorList>
            <person name="Lee S.H."/>
            <person name="Jung J.Y."/>
            <person name="Jeon C.O."/>
        </authorList>
    </citation>
    <scope>NUCLEOTIDE SEQUENCE [LARGE SCALE GENOMIC DNA]</scope>
    <source>
        <strain evidence="3 4">MJ3</strain>
    </source>
</reference>
<dbReference type="AlphaFoldDB" id="K2GCG1"/>
<feature type="domain" description="N-acetyltransferase" evidence="1">
    <location>
        <begin position="15"/>
        <end position="186"/>
    </location>
</feature>
<dbReference type="KEGG" id="sje:AAV35_006485"/>
<reference evidence="5" key="2">
    <citation type="submission" date="2015-06" db="EMBL/GenBank/DDBJ databases">
        <title>Salimicrobium jeotgali MJ3, isolated from Myulchi jeot, a traditional Korean fermented seafood.</title>
        <authorList>
            <person name="Kim K.H."/>
            <person name="Jeon C.O."/>
            <person name="Jin H.M."/>
        </authorList>
    </citation>
    <scope>NUCLEOTIDE SEQUENCE [LARGE SCALE GENOMIC DNA]</scope>
    <source>
        <strain evidence="5">MJ3</strain>
    </source>
</reference>
<dbReference type="eggNOG" id="COG1670">
    <property type="taxonomic scope" value="Bacteria"/>
</dbReference>
<evidence type="ECO:0000313" key="2">
    <source>
        <dbReference type="EMBL" id="AKG04468.1"/>
    </source>
</evidence>
<dbReference type="OrthoDB" id="9798081at2"/>
<dbReference type="RefSeq" id="WP_008587653.1">
    <property type="nucleotide sequence ID" value="NZ_AMPQ01000002.1"/>
</dbReference>
<evidence type="ECO:0000313" key="3">
    <source>
        <dbReference type="EMBL" id="EKE32673.1"/>
    </source>
</evidence>
<dbReference type="SUPFAM" id="SSF55729">
    <property type="entry name" value="Acyl-CoA N-acyltransferases (Nat)"/>
    <property type="match status" value="1"/>
</dbReference>
<dbReference type="PANTHER" id="PTHR43792">
    <property type="entry name" value="GNAT FAMILY, PUTATIVE (AFU_ORTHOLOGUE AFUA_3G00765)-RELATED-RELATED"/>
    <property type="match status" value="1"/>
</dbReference>
<dbReference type="GO" id="GO:0005737">
    <property type="term" value="C:cytoplasm"/>
    <property type="evidence" value="ECO:0007669"/>
    <property type="project" value="TreeGrafter"/>
</dbReference>
<dbReference type="EMBL" id="AMPQ01000002">
    <property type="protein sequence ID" value="EKE32673.1"/>
    <property type="molecule type" value="Genomic_DNA"/>
</dbReference>
<evidence type="ECO:0000259" key="1">
    <source>
        <dbReference type="PROSITE" id="PS51186"/>
    </source>
</evidence>
<dbReference type="InterPro" id="IPR051531">
    <property type="entry name" value="N-acetyltransferase"/>
</dbReference>
<organism evidence="3 4">
    <name type="scientific">Salimicrobium jeotgali</name>
    <dbReference type="NCBI Taxonomy" id="1230341"/>
    <lineage>
        <taxon>Bacteria</taxon>
        <taxon>Bacillati</taxon>
        <taxon>Bacillota</taxon>
        <taxon>Bacilli</taxon>
        <taxon>Bacillales</taxon>
        <taxon>Bacillaceae</taxon>
        <taxon>Salimicrobium</taxon>
    </lineage>
</organism>
<evidence type="ECO:0000313" key="4">
    <source>
        <dbReference type="Proteomes" id="UP000011746"/>
    </source>
</evidence>
<proteinExistence type="predicted"/>
<reference evidence="2" key="3">
    <citation type="submission" date="2016-11" db="EMBL/GenBank/DDBJ databases">
        <title>Salimicrobium jeotgali MJ3, isolated from Myulchi jeot, a traditional Korean fermented seafood.</title>
        <authorList>
            <person name="Kim K.H."/>
            <person name="Jeon C.O."/>
            <person name="Jin H.M."/>
        </authorList>
    </citation>
    <scope>NUCLEOTIDE SEQUENCE</scope>
    <source>
        <strain evidence="2">MJ3</strain>
    </source>
</reference>
<dbReference type="PROSITE" id="PS51186">
    <property type="entry name" value="GNAT"/>
    <property type="match status" value="1"/>
</dbReference>
<dbReference type="PANTHER" id="PTHR43792:SF9">
    <property type="entry name" value="RIBOSOMAL-PROTEIN-ALANINE ACETYLTRANSFERASE"/>
    <property type="match status" value="1"/>
</dbReference>
<dbReference type="STRING" id="1230341.AAV35_006485"/>
<dbReference type="InterPro" id="IPR016181">
    <property type="entry name" value="Acyl_CoA_acyltransferase"/>
</dbReference>
<dbReference type="GO" id="GO:0008999">
    <property type="term" value="F:protein-N-terminal-alanine acetyltransferase activity"/>
    <property type="evidence" value="ECO:0007669"/>
    <property type="project" value="TreeGrafter"/>
</dbReference>
<dbReference type="Proteomes" id="UP000092654">
    <property type="component" value="Chromosome"/>
</dbReference>
<keyword evidence="4" id="KW-1185">Reference proteome</keyword>
<dbReference type="Pfam" id="PF13302">
    <property type="entry name" value="Acetyltransf_3"/>
    <property type="match status" value="1"/>
</dbReference>